<dbReference type="PROSITE" id="PS50158">
    <property type="entry name" value="ZF_CCHC"/>
    <property type="match status" value="2"/>
</dbReference>
<dbReference type="EMBL" id="BQNB010013322">
    <property type="protein sequence ID" value="GJT14545.1"/>
    <property type="molecule type" value="Genomic_DNA"/>
</dbReference>
<dbReference type="Proteomes" id="UP001151760">
    <property type="component" value="Unassembled WGS sequence"/>
</dbReference>
<keyword evidence="3" id="KW-0808">Transferase</keyword>
<proteinExistence type="predicted"/>
<keyword evidence="3" id="KW-0548">Nucleotidyltransferase</keyword>
<dbReference type="InterPro" id="IPR001878">
    <property type="entry name" value="Znf_CCHC"/>
</dbReference>
<evidence type="ECO:0000313" key="4">
    <source>
        <dbReference type="Proteomes" id="UP001151760"/>
    </source>
</evidence>
<evidence type="ECO:0000313" key="3">
    <source>
        <dbReference type="EMBL" id="GJT14545.1"/>
    </source>
</evidence>
<dbReference type="Pfam" id="PF08284">
    <property type="entry name" value="RVP_2"/>
    <property type="match status" value="1"/>
</dbReference>
<organism evidence="3 4">
    <name type="scientific">Tanacetum coccineum</name>
    <dbReference type="NCBI Taxonomy" id="301880"/>
    <lineage>
        <taxon>Eukaryota</taxon>
        <taxon>Viridiplantae</taxon>
        <taxon>Streptophyta</taxon>
        <taxon>Embryophyta</taxon>
        <taxon>Tracheophyta</taxon>
        <taxon>Spermatophyta</taxon>
        <taxon>Magnoliopsida</taxon>
        <taxon>eudicotyledons</taxon>
        <taxon>Gunneridae</taxon>
        <taxon>Pentapetalae</taxon>
        <taxon>asterids</taxon>
        <taxon>campanulids</taxon>
        <taxon>Asterales</taxon>
        <taxon>Asteraceae</taxon>
        <taxon>Asteroideae</taxon>
        <taxon>Anthemideae</taxon>
        <taxon>Anthemidinae</taxon>
        <taxon>Tanacetum</taxon>
    </lineage>
</organism>
<evidence type="ECO:0000256" key="1">
    <source>
        <dbReference type="PROSITE-ProRule" id="PRU00047"/>
    </source>
</evidence>
<reference evidence="3" key="2">
    <citation type="submission" date="2022-01" db="EMBL/GenBank/DDBJ databases">
        <authorList>
            <person name="Yamashiro T."/>
            <person name="Shiraishi A."/>
            <person name="Satake H."/>
            <person name="Nakayama K."/>
        </authorList>
    </citation>
    <scope>NUCLEOTIDE SEQUENCE</scope>
</reference>
<gene>
    <name evidence="3" type="ORF">Tco_0861587</name>
</gene>
<accession>A0ABQ5BI82</accession>
<dbReference type="SMART" id="SM00343">
    <property type="entry name" value="ZnF_C2HC"/>
    <property type="match status" value="2"/>
</dbReference>
<reference evidence="3" key="1">
    <citation type="journal article" date="2022" name="Int. J. Mol. Sci.">
        <title>Draft Genome of Tanacetum Coccineum: Genomic Comparison of Closely Related Tanacetum-Family Plants.</title>
        <authorList>
            <person name="Yamashiro T."/>
            <person name="Shiraishi A."/>
            <person name="Nakayama K."/>
            <person name="Satake H."/>
        </authorList>
    </citation>
    <scope>NUCLEOTIDE SEQUENCE</scope>
</reference>
<dbReference type="CDD" id="cd00303">
    <property type="entry name" value="retropepsin_like"/>
    <property type="match status" value="1"/>
</dbReference>
<dbReference type="InterPro" id="IPR032567">
    <property type="entry name" value="RTL1-rel"/>
</dbReference>
<dbReference type="SUPFAM" id="SSF57756">
    <property type="entry name" value="Retrovirus zinc finger-like domains"/>
    <property type="match status" value="1"/>
</dbReference>
<feature type="domain" description="CCHC-type" evidence="2">
    <location>
        <begin position="63"/>
        <end position="78"/>
    </location>
</feature>
<dbReference type="PANTHER" id="PTHR15503">
    <property type="entry name" value="LDOC1 RELATED"/>
    <property type="match status" value="1"/>
</dbReference>
<dbReference type="InterPro" id="IPR036875">
    <property type="entry name" value="Znf_CCHC_sf"/>
</dbReference>
<keyword evidence="1" id="KW-0479">Metal-binding</keyword>
<evidence type="ECO:0000259" key="2">
    <source>
        <dbReference type="PROSITE" id="PS50158"/>
    </source>
</evidence>
<comment type="caution">
    <text evidence="3">The sequence shown here is derived from an EMBL/GenBank/DDBJ whole genome shotgun (WGS) entry which is preliminary data.</text>
</comment>
<feature type="domain" description="CCHC-type" evidence="2">
    <location>
        <begin position="32"/>
        <end position="47"/>
    </location>
</feature>
<keyword evidence="1" id="KW-0862">Zinc</keyword>
<dbReference type="Gene3D" id="4.10.60.10">
    <property type="entry name" value="Zinc finger, CCHC-type"/>
    <property type="match status" value="1"/>
</dbReference>
<keyword evidence="4" id="KW-1185">Reference proteome</keyword>
<dbReference type="Pfam" id="PF00098">
    <property type="entry name" value="zf-CCHC"/>
    <property type="match status" value="2"/>
</dbReference>
<name>A0ABQ5BI82_9ASTR</name>
<keyword evidence="3" id="KW-0695">RNA-directed DNA polymerase</keyword>
<dbReference type="GO" id="GO:0003964">
    <property type="term" value="F:RNA-directed DNA polymerase activity"/>
    <property type="evidence" value="ECO:0007669"/>
    <property type="project" value="UniProtKB-KW"/>
</dbReference>
<keyword evidence="1" id="KW-0863">Zinc-finger</keyword>
<sequence>MTTAQNKGAEYTKPPPSCNRCGAYHYGHCTIKCHKCGKIGHKVRDCKGKAVSTGANTQPIVTCYECGEMGHTRNRCPKKNNQPTENAQGRSYVMKEGDQNQGPNVVMGMFLLNNRYATILFDSGSDKSFVNTSFSHLIDINPVKLDTSYKVELADGRVVSSNTVLKVKHDAVIARKYIERGCQLFLAQVTEKEPVERRLEDVPVIRDFTEVFPDDLSRLPLPRQVEFRIKLVPGFAPVARAPYWLHHQK</sequence>
<dbReference type="PANTHER" id="PTHR15503:SF45">
    <property type="entry name" value="RNA-DIRECTED DNA POLYMERASE HOMOLOG"/>
    <property type="match status" value="1"/>
</dbReference>
<protein>
    <submittedName>
        <fullName evidence="3">Reverse transcriptase domain-containing protein</fullName>
    </submittedName>
</protein>